<accession>A0A0S1RV25</accession>
<proteinExistence type="predicted"/>
<dbReference type="GeneID" id="26523116"/>
<dbReference type="EMBL" id="KT934943">
    <property type="protein sequence ID" value="ALM02537.1"/>
    <property type="molecule type" value="Genomic_DNA"/>
</dbReference>
<dbReference type="KEGG" id="vg:26523116"/>
<keyword evidence="2" id="KW-1185">Reference proteome</keyword>
<protein>
    <submittedName>
        <fullName evidence="1">Uncharacterized protein</fullName>
    </submittedName>
</protein>
<dbReference type="Proteomes" id="UP000203990">
    <property type="component" value="Segment"/>
</dbReference>
<dbReference type="OrthoDB" id="17493at10239"/>
<gene>
    <name evidence="1" type="ORF">KB57_150</name>
</gene>
<dbReference type="RefSeq" id="YP_009187763.1">
    <property type="nucleotide sequence ID" value="NC_028659.1"/>
</dbReference>
<evidence type="ECO:0000313" key="2">
    <source>
        <dbReference type="Proteomes" id="UP000203990"/>
    </source>
</evidence>
<reference evidence="1 2" key="1">
    <citation type="submission" date="2015-10" db="EMBL/GenBank/DDBJ databases">
        <title>Complete genome sequence of Klebsiella pneumoniae bacteriophage vB_KpnM_KB57.</title>
        <authorList>
            <person name="Volozhantsev N.V."/>
            <person name="Popova A.V."/>
            <person name="Krasilnikova V.M."/>
            <person name="Bogun A.G."/>
        </authorList>
    </citation>
    <scope>NUCLEOTIDE SEQUENCE [LARGE SCALE GENOMIC DNA]</scope>
</reference>
<name>A0A0S1RV25_9CAUD</name>
<organism evidence="1 2">
    <name type="scientific">Klebsiella phage vB_KpnM_KB57</name>
    <dbReference type="NCBI Taxonomy" id="1719140"/>
    <lineage>
        <taxon>Viruses</taxon>
        <taxon>Duplodnaviria</taxon>
        <taxon>Heunggongvirae</taxon>
        <taxon>Uroviricota</taxon>
        <taxon>Caudoviricetes</taxon>
        <taxon>Vequintavirinae</taxon>
        <taxon>Mydovirus</taxon>
        <taxon>Mydovirus KB57</taxon>
    </lineage>
</organism>
<sequence>MNLYAKLTNPNAGWPYDEKRAKEFLKTHDEEEILSVLEVAIGRSSTAITLNEHGNGWNSVQFTFFVEGENGLEEYDIFMNRNNLPQIYKTYVMW</sequence>
<evidence type="ECO:0000313" key="1">
    <source>
        <dbReference type="EMBL" id="ALM02537.1"/>
    </source>
</evidence>